<dbReference type="Gene3D" id="1.20.58.460">
    <property type="entry name" value="Hyaluronidase post-catalytic domain-like"/>
    <property type="match status" value="1"/>
</dbReference>
<reference evidence="6 7" key="1">
    <citation type="submission" date="2018-08" db="EMBL/GenBank/DDBJ databases">
        <title>A genome reference for cultivated species of the human gut microbiota.</title>
        <authorList>
            <person name="Zou Y."/>
            <person name="Xue W."/>
            <person name="Luo G."/>
        </authorList>
    </citation>
    <scope>NUCLEOTIDE SEQUENCE [LARGE SCALE GENOMIC DNA]</scope>
    <source>
        <strain evidence="6 7">AF28-11</strain>
    </source>
</reference>
<dbReference type="RefSeq" id="WP_117964145.1">
    <property type="nucleotide sequence ID" value="NZ_JAHOJB010000005.1"/>
</dbReference>
<dbReference type="GO" id="GO:0005975">
    <property type="term" value="P:carbohydrate metabolic process"/>
    <property type="evidence" value="ECO:0007669"/>
    <property type="project" value="UniProtKB-ARBA"/>
</dbReference>
<protein>
    <submittedName>
        <fullName evidence="6">O-GlcNAcase</fullName>
    </submittedName>
</protein>
<dbReference type="PROSITE" id="PS52009">
    <property type="entry name" value="GH84"/>
    <property type="match status" value="1"/>
</dbReference>
<sequence>MRKKLLLLGAFGMLTTATLCAQEFHLQPTPQEYITQKDSVDIPQQYQILSGNSVQDGPALPLLRSLMPEEVLGASFRVYIGVKGDKIIKKYQHRIPRKSEGYFLKIEKDCIVIAGADERGAYYGVQTLAQLLALGKLPLAEVTDYPDVPYRGVVEGFYGAPWSQEARIRQLDFYGRNKMNVYIYGPKDDPYHRTPNWRKPYPAQEGEQLKVLVNRAKENNVIFYWAIHPGQDIRWNEEDRSLLLQKFESMYQLGVRGFAVFFDDISGEGTKADKQAELLNYIDDHFVKVKRDVAPLILCPTEYNKSWTDVEGGYLTTLGDKLNEGIKVMWTGDMVVATIDKSTLDFVNPLLKRKAYIWWNFPVSDYVQDHLLLGPVYGNGLDIKDDMSAFVSNPMEHAEASKISLYSVADYTWNMENYDSETSWKHAVRDLMPLHAEYLEIFAAHNSDPGQNGHRFRREESVAIQPALSALLKAYQEKNEIDEDAYRQVAEECRKIIVAADGLLASGNENRPLITEIRPWLIQFKQVGEYGAEVLNMIRLRQQKDAFIGSSYEHARALLVLMGETDAQYKAGIKSGSLHLMPTFNALFEAATTGYNAAFHAGLDTKAVYSPYTLKSDVNQLASLPIQQKGKVNTIIPSNEVINWQAGGVLTISMDYARQLSSVLIDLGDAEVTDSKFKLEVTSDGTNWQAVDLKPGYRTQVKASLKELSVAKMRLVNVSDTEQKVYFKMFRFTEN</sequence>
<comment type="caution">
    <text evidence="6">The sequence shown here is derived from an EMBL/GenBank/DDBJ whole genome shotgun (WGS) entry which is preliminary data.</text>
</comment>
<keyword evidence="2 3" id="KW-0326">Glycosidase</keyword>
<gene>
    <name evidence="6" type="ORF">DWY92_02055</name>
</gene>
<dbReference type="InterPro" id="IPR017853">
    <property type="entry name" value="GH"/>
</dbReference>
<organism evidence="6 7">
    <name type="scientific">Bacteroides uniformis</name>
    <dbReference type="NCBI Taxonomy" id="820"/>
    <lineage>
        <taxon>Bacteria</taxon>
        <taxon>Pseudomonadati</taxon>
        <taxon>Bacteroidota</taxon>
        <taxon>Bacteroidia</taxon>
        <taxon>Bacteroidales</taxon>
        <taxon>Bacteroidaceae</taxon>
        <taxon>Bacteroides</taxon>
    </lineage>
</organism>
<proteinExistence type="inferred from homology"/>
<evidence type="ECO:0000256" key="4">
    <source>
        <dbReference type="SAM" id="SignalP"/>
    </source>
</evidence>
<dbReference type="Gene3D" id="2.60.40.1180">
    <property type="entry name" value="Golgi alpha-mannosidase II"/>
    <property type="match status" value="1"/>
</dbReference>
<dbReference type="SUPFAM" id="SSF55545">
    <property type="entry name" value="beta-N-acetylhexosaminidase-like domain"/>
    <property type="match status" value="1"/>
</dbReference>
<dbReference type="Pfam" id="PF18344">
    <property type="entry name" value="CBM32"/>
    <property type="match status" value="1"/>
</dbReference>
<keyword evidence="1 3" id="KW-0378">Hydrolase</keyword>
<dbReference type="GO" id="GO:0015929">
    <property type="term" value="F:hexosaminidase activity"/>
    <property type="evidence" value="ECO:0007669"/>
    <property type="project" value="UniProtKB-ARBA"/>
</dbReference>
<dbReference type="GO" id="GO:1901135">
    <property type="term" value="P:carbohydrate derivative metabolic process"/>
    <property type="evidence" value="ECO:0007669"/>
    <property type="project" value="UniProtKB-ARBA"/>
</dbReference>
<dbReference type="InterPro" id="IPR011496">
    <property type="entry name" value="O-GlcNAcase_cat"/>
</dbReference>
<dbReference type="SUPFAM" id="SSF140657">
    <property type="entry name" value="Hyaluronidase post-catalytic domain-like"/>
    <property type="match status" value="1"/>
</dbReference>
<dbReference type="Proteomes" id="UP000283680">
    <property type="component" value="Unassembled WGS sequence"/>
</dbReference>
<feature type="signal peptide" evidence="4">
    <location>
        <begin position="1"/>
        <end position="21"/>
    </location>
</feature>
<keyword evidence="4" id="KW-0732">Signal</keyword>
<dbReference type="InterPro" id="IPR013780">
    <property type="entry name" value="Glyco_hydro_b"/>
</dbReference>
<evidence type="ECO:0000256" key="2">
    <source>
        <dbReference type="ARBA" id="ARBA00023295"/>
    </source>
</evidence>
<dbReference type="NCBIfam" id="NF041654">
    <property type="entry name" value="GlcNAcase"/>
    <property type="match status" value="1"/>
</dbReference>
<dbReference type="SUPFAM" id="SSF51445">
    <property type="entry name" value="(Trans)glycosidases"/>
    <property type="match status" value="1"/>
</dbReference>
<name>A0A412BJ23_BACUN</name>
<feature type="active site" description="Proton donor" evidence="3">
    <location>
        <position position="264"/>
    </location>
</feature>
<dbReference type="Gene3D" id="3.20.20.80">
    <property type="entry name" value="Glycosidases"/>
    <property type="match status" value="1"/>
</dbReference>
<dbReference type="EMBL" id="QRTH01000001">
    <property type="protein sequence ID" value="RGQ54782.1"/>
    <property type="molecule type" value="Genomic_DNA"/>
</dbReference>
<dbReference type="Pfam" id="PF02838">
    <property type="entry name" value="Glyco_hydro_20b"/>
    <property type="match status" value="1"/>
</dbReference>
<accession>A0A412BJ23</accession>
<dbReference type="PANTHER" id="PTHR13170">
    <property type="entry name" value="O-GLCNACASE"/>
    <property type="match status" value="1"/>
</dbReference>
<evidence type="ECO:0000256" key="3">
    <source>
        <dbReference type="PROSITE-ProRule" id="PRU01353"/>
    </source>
</evidence>
<evidence type="ECO:0000313" key="6">
    <source>
        <dbReference type="EMBL" id="RGQ54782.1"/>
    </source>
</evidence>
<dbReference type="AlphaFoldDB" id="A0A412BJ23"/>
<dbReference type="InterPro" id="IPR049478">
    <property type="entry name" value="BT_4395-like_hel"/>
</dbReference>
<dbReference type="InterPro" id="IPR051822">
    <property type="entry name" value="Glycosyl_Hydrolase_84"/>
</dbReference>
<feature type="domain" description="GH84" evidence="5">
    <location>
        <begin position="149"/>
        <end position="416"/>
    </location>
</feature>
<dbReference type="InterPro" id="IPR029018">
    <property type="entry name" value="Hex-like_dom2"/>
</dbReference>
<dbReference type="Gene3D" id="3.30.379.10">
    <property type="entry name" value="Chitobiase/beta-hexosaminidase domain 2-like"/>
    <property type="match status" value="1"/>
</dbReference>
<dbReference type="Pfam" id="PF21809">
    <property type="entry name" value="Glyco_hydro_84_hel"/>
    <property type="match status" value="1"/>
</dbReference>
<dbReference type="InterPro" id="IPR048162">
    <property type="entry name" value="O-GlcNAcase_BT_4395-like"/>
</dbReference>
<evidence type="ECO:0000313" key="7">
    <source>
        <dbReference type="Proteomes" id="UP000283680"/>
    </source>
</evidence>
<evidence type="ECO:0000256" key="1">
    <source>
        <dbReference type="ARBA" id="ARBA00022801"/>
    </source>
</evidence>
<dbReference type="PANTHER" id="PTHR13170:SF16">
    <property type="entry name" value="PROTEIN O-GLCNACASE"/>
    <property type="match status" value="1"/>
</dbReference>
<comment type="similarity">
    <text evidence="3">Belongs to the glycosyl hydrolase 84 family.</text>
</comment>
<feature type="chain" id="PRO_5019082637" evidence="4">
    <location>
        <begin position="22"/>
        <end position="735"/>
    </location>
</feature>
<dbReference type="InterPro" id="IPR015882">
    <property type="entry name" value="HEX_bac_N"/>
</dbReference>
<evidence type="ECO:0000259" key="5">
    <source>
        <dbReference type="PROSITE" id="PS52009"/>
    </source>
</evidence>
<dbReference type="Pfam" id="PF07555">
    <property type="entry name" value="NAGidase"/>
    <property type="match status" value="1"/>
</dbReference>